<dbReference type="Pfam" id="PF00302">
    <property type="entry name" value="CAT"/>
    <property type="match status" value="1"/>
</dbReference>
<sequence length="208" mass="24026">MKKHIIDINGWSRREQYLFFSTFEEPFFGIISKVDCTQAYDRAKVQNKSFFLYYLYRVLQAANAIENFRYQIIEEQPYCFEKLTISPTIGRANETFGFAIIDYEEDEELFIANANKEIDKVKNTNTLFTSDSNEKLIHFSALPWIDFTGLSHARRYSTSDSCPKISVGKVVSEGDRKTMAISVHVHHALVDGMHVGLFLDQLQALLNE</sequence>
<reference evidence="2 3" key="1">
    <citation type="submission" date="2017-04" db="EMBL/GenBank/DDBJ databases">
        <authorList>
            <person name="Afonso C.L."/>
            <person name="Miller P.J."/>
            <person name="Scott M.A."/>
            <person name="Spackman E."/>
            <person name="Goraichik I."/>
            <person name="Dimitrov K.M."/>
            <person name="Suarez D.L."/>
            <person name="Swayne D.E."/>
        </authorList>
    </citation>
    <scope>NUCLEOTIDE SEQUENCE [LARGE SCALE GENOMIC DNA]</scope>
    <source>
        <strain evidence="2 3">DSM 22418</strain>
    </source>
</reference>
<dbReference type="InterPro" id="IPR001707">
    <property type="entry name" value="Cmp_AcTrfase"/>
</dbReference>
<accession>A0A1X7JQJ7</accession>
<dbReference type="GO" id="GO:0008811">
    <property type="term" value="F:chloramphenicol O-acetyltransferase activity"/>
    <property type="evidence" value="ECO:0007669"/>
    <property type="project" value="InterPro"/>
</dbReference>
<dbReference type="PIRSF" id="PIRSF000440">
    <property type="entry name" value="CAT"/>
    <property type="match status" value="1"/>
</dbReference>
<keyword evidence="2" id="KW-0808">Transferase</keyword>
<dbReference type="PANTHER" id="PTHR38474:SF1">
    <property type="entry name" value="SLR0299 PROTEIN"/>
    <property type="match status" value="1"/>
</dbReference>
<keyword evidence="3" id="KW-1185">Reference proteome</keyword>
<dbReference type="Proteomes" id="UP000192980">
    <property type="component" value="Unassembled WGS sequence"/>
</dbReference>
<dbReference type="InterPro" id="IPR023213">
    <property type="entry name" value="CAT-like_dom_sf"/>
</dbReference>
<gene>
    <name evidence="2" type="ORF">SAMN05660862_1981</name>
</gene>
<evidence type="ECO:0000256" key="1">
    <source>
        <dbReference type="PIRSR" id="PIRSR000440-1"/>
    </source>
</evidence>
<feature type="active site" description="Proton acceptor" evidence="1">
    <location>
        <position position="187"/>
    </location>
</feature>
<dbReference type="RefSeq" id="WP_085472728.1">
    <property type="nucleotide sequence ID" value="NZ_FXAU01000003.1"/>
</dbReference>
<evidence type="ECO:0000313" key="3">
    <source>
        <dbReference type="Proteomes" id="UP000192980"/>
    </source>
</evidence>
<protein>
    <submittedName>
        <fullName evidence="2">Chloramphenicol O-acetyltransferase type A</fullName>
    </submittedName>
</protein>
<evidence type="ECO:0000313" key="2">
    <source>
        <dbReference type="EMBL" id="SMG29789.1"/>
    </source>
</evidence>
<dbReference type="SUPFAM" id="SSF52777">
    <property type="entry name" value="CoA-dependent acyltransferases"/>
    <property type="match status" value="1"/>
</dbReference>
<dbReference type="AlphaFoldDB" id="A0A1X7JQJ7"/>
<name>A0A1X7JQJ7_9SPHI</name>
<dbReference type="PANTHER" id="PTHR38474">
    <property type="entry name" value="SLR0299 PROTEIN"/>
    <property type="match status" value="1"/>
</dbReference>
<dbReference type="OrthoDB" id="9801766at2"/>
<organism evidence="2 3">
    <name type="scientific">Sphingobacterium psychroaquaticum</name>
    <dbReference type="NCBI Taxonomy" id="561061"/>
    <lineage>
        <taxon>Bacteria</taxon>
        <taxon>Pseudomonadati</taxon>
        <taxon>Bacteroidota</taxon>
        <taxon>Sphingobacteriia</taxon>
        <taxon>Sphingobacteriales</taxon>
        <taxon>Sphingobacteriaceae</taxon>
        <taxon>Sphingobacterium</taxon>
    </lineage>
</organism>
<dbReference type="EMBL" id="FXAU01000003">
    <property type="protein sequence ID" value="SMG29789.1"/>
    <property type="molecule type" value="Genomic_DNA"/>
</dbReference>
<dbReference type="SMART" id="SM01059">
    <property type="entry name" value="CAT"/>
    <property type="match status" value="1"/>
</dbReference>
<dbReference type="Gene3D" id="3.30.559.10">
    <property type="entry name" value="Chloramphenicol acetyltransferase-like domain"/>
    <property type="match status" value="1"/>
</dbReference>
<proteinExistence type="predicted"/>
<dbReference type="STRING" id="561061.SAMN05660862_1981"/>